<comment type="subcellular location">
    <subcellularLocation>
        <location evidence="1">Cell membrane</location>
        <topology evidence="1">Multi-pass membrane protein</topology>
    </subcellularLocation>
</comment>
<keyword evidence="2" id="KW-0813">Transport</keyword>
<protein>
    <submittedName>
        <fullName evidence="10">Membrane protein</fullName>
    </submittedName>
</protein>
<feature type="transmembrane region" description="Helical" evidence="9">
    <location>
        <begin position="52"/>
        <end position="72"/>
    </location>
</feature>
<evidence type="ECO:0000313" key="11">
    <source>
        <dbReference type="Proteomes" id="UP000294801"/>
    </source>
</evidence>
<evidence type="ECO:0000256" key="2">
    <source>
        <dbReference type="ARBA" id="ARBA00022448"/>
    </source>
</evidence>
<keyword evidence="7 9" id="KW-0472">Membrane</keyword>
<keyword evidence="5 9" id="KW-1133">Transmembrane helix</keyword>
<organism evidence="10 11">
    <name type="scientific">Gulbenkiania mobilis</name>
    <dbReference type="NCBI Taxonomy" id="397457"/>
    <lineage>
        <taxon>Bacteria</taxon>
        <taxon>Pseudomonadati</taxon>
        <taxon>Pseudomonadota</taxon>
        <taxon>Betaproteobacteria</taxon>
        <taxon>Neisseriales</taxon>
        <taxon>Chromobacteriaceae</taxon>
        <taxon>Gulbenkiania</taxon>
    </lineage>
</organism>
<name>A0ABY2D0Y2_GULMO</name>
<dbReference type="Pfam" id="PF25539">
    <property type="entry name" value="Bestrophin_2"/>
    <property type="match status" value="1"/>
</dbReference>
<evidence type="ECO:0000256" key="4">
    <source>
        <dbReference type="ARBA" id="ARBA00022692"/>
    </source>
</evidence>
<dbReference type="PANTHER" id="PTHR33281">
    <property type="entry name" value="UPF0187 PROTEIN YNEE"/>
    <property type="match status" value="1"/>
</dbReference>
<evidence type="ECO:0000256" key="9">
    <source>
        <dbReference type="SAM" id="Phobius"/>
    </source>
</evidence>
<reference evidence="10 11" key="1">
    <citation type="submission" date="2019-03" db="EMBL/GenBank/DDBJ databases">
        <title>Genomic Encyclopedia of Type Strains, Phase IV (KMG-IV): sequencing the most valuable type-strain genomes for metagenomic binning, comparative biology and taxonomic classification.</title>
        <authorList>
            <person name="Goeker M."/>
        </authorList>
    </citation>
    <scope>NUCLEOTIDE SEQUENCE [LARGE SCALE GENOMIC DNA]</scope>
    <source>
        <strain evidence="10 11">DSM 18507</strain>
    </source>
</reference>
<comment type="similarity">
    <text evidence="8">Belongs to the anion channel-forming bestrophin (TC 1.A.46) family.</text>
</comment>
<dbReference type="PANTHER" id="PTHR33281:SF19">
    <property type="entry name" value="VOLTAGE-DEPENDENT ANION CHANNEL-FORMING PROTEIN YNEE"/>
    <property type="match status" value="1"/>
</dbReference>
<keyword evidence="11" id="KW-1185">Reference proteome</keyword>
<proteinExistence type="inferred from homology"/>
<evidence type="ECO:0000256" key="1">
    <source>
        <dbReference type="ARBA" id="ARBA00004651"/>
    </source>
</evidence>
<dbReference type="InterPro" id="IPR044669">
    <property type="entry name" value="YneE/VCCN1/2-like"/>
</dbReference>
<evidence type="ECO:0000256" key="3">
    <source>
        <dbReference type="ARBA" id="ARBA00022475"/>
    </source>
</evidence>
<evidence type="ECO:0000256" key="6">
    <source>
        <dbReference type="ARBA" id="ARBA00023065"/>
    </source>
</evidence>
<keyword evidence="3" id="KW-1003">Cell membrane</keyword>
<dbReference type="RefSeq" id="WP_054284612.1">
    <property type="nucleotide sequence ID" value="NZ_LIVN01000001.1"/>
</dbReference>
<evidence type="ECO:0000256" key="7">
    <source>
        <dbReference type="ARBA" id="ARBA00023136"/>
    </source>
</evidence>
<evidence type="ECO:0000256" key="5">
    <source>
        <dbReference type="ARBA" id="ARBA00022989"/>
    </source>
</evidence>
<keyword evidence="4 9" id="KW-0812">Transmembrane</keyword>
<dbReference type="EMBL" id="SMDA01000003">
    <property type="protein sequence ID" value="TCW32256.1"/>
    <property type="molecule type" value="Genomic_DNA"/>
</dbReference>
<comment type="caution">
    <text evidence="10">The sequence shown here is derived from an EMBL/GenBank/DDBJ whole genome shotgun (WGS) entry which is preliminary data.</text>
</comment>
<sequence length="308" mass="33718">MIVRSHHHWLHLLFTWRGSVLQRLGWRLLWVLLVSVISVLCSPWWLAEHAGSALGIPPFTLMGVALAIFLGFRNTASYDRFWEARKLWGTLVIFSRSLVREVASFAPSPEYAEARTRIARGVAAFSLALKHQLRGSDASADLVQRLPPEAMAGIGSAHFKPSAVLLFLGHEVAALWRQGAITDLQLQSLNLTLNTLSEVLGGCERIANTPIPYTYRVLIHRTVMGYCLLLPLGLASSIGWLTPLIAGFVAYAFLALDAIAEEIEEPFGEEPNDLALGAMCYTIEASVCELVGVAPLAEAPRPVGDVLL</sequence>
<evidence type="ECO:0000313" key="10">
    <source>
        <dbReference type="EMBL" id="TCW32256.1"/>
    </source>
</evidence>
<dbReference type="Proteomes" id="UP000294801">
    <property type="component" value="Unassembled WGS sequence"/>
</dbReference>
<feature type="transmembrane region" description="Helical" evidence="9">
    <location>
        <begin position="24"/>
        <end position="46"/>
    </location>
</feature>
<gene>
    <name evidence="10" type="ORF">EV669_103172</name>
</gene>
<evidence type="ECO:0000256" key="8">
    <source>
        <dbReference type="ARBA" id="ARBA00034708"/>
    </source>
</evidence>
<feature type="transmembrane region" description="Helical" evidence="9">
    <location>
        <begin position="226"/>
        <end position="254"/>
    </location>
</feature>
<accession>A0ABY2D0Y2</accession>
<keyword evidence="6" id="KW-0406">Ion transport</keyword>